<dbReference type="EMBL" id="KX884777">
    <property type="protein sequence ID" value="APG79266.1"/>
    <property type="molecule type" value="Genomic_RNA"/>
</dbReference>
<dbReference type="GeneID" id="30671437"/>
<reference evidence="2 3" key="1">
    <citation type="journal article" date="2016" name="Nature">
        <title>Redefining the invertebrate RNA virosphere.</title>
        <authorList>
            <person name="Shi M."/>
            <person name="Lin X.D."/>
            <person name="Tian J.H."/>
            <person name="Chen L.J."/>
            <person name="Chen X."/>
            <person name="Li C.X."/>
            <person name="Qin X.C."/>
            <person name="Li J."/>
            <person name="Cao J.P."/>
            <person name="Eden J.S."/>
            <person name="Buchmann J."/>
            <person name="Wang W."/>
            <person name="Xu J."/>
            <person name="Holmes E.C."/>
            <person name="Zhang Y.Z."/>
        </authorList>
    </citation>
    <scope>NUCLEOTIDE SEQUENCE [LARGE SCALE GENOMIC DNA]</scope>
    <source>
        <strain evidence="2 3">QTM19232</strain>
    </source>
</reference>
<keyword evidence="2" id="KW-0946">Virion</keyword>
<dbReference type="GO" id="GO:0019013">
    <property type="term" value="C:viral nucleocapsid"/>
    <property type="evidence" value="ECO:0007669"/>
    <property type="project" value="UniProtKB-KW"/>
</dbReference>
<sequence>MPKEEDYNLAVQTPSSLLDGFSVDTTYRISGVTPYEAIEERSGVSFDISDLIKRFSVVCPDFLDSLVIDQTNLSLDFAMKMIYEVGPASRSVKKGMPDKITKFIFPYKDTFTSAFVCTFKSNAVPASKIGNKIILTMKQANLLALMKMNELTDISVAMPSPKYPLTPLAGAVFSKDDIPTLANRLNMPVNVVISAINSSSASGGHYISHSQSEFAVASSIAVTRNVTSKPLRDSIIGKVVKQYNSIGKTFDKEKFRTICEFAHGGISHDLNPSTLIEVYEGARMSMVNASKLALATQMASTITTPTFRQRTPPTGITDLSTSRSPATSRRPTTPK</sequence>
<proteinExistence type="predicted"/>
<organism evidence="2 3">
    <name type="scientific">Hubei odonate virus 8</name>
    <dbReference type="NCBI Taxonomy" id="1923003"/>
    <lineage>
        <taxon>Viruses</taxon>
        <taxon>Riboviria</taxon>
        <taxon>Orthornavirae</taxon>
        <taxon>Negarnaviricota</taxon>
        <taxon>Polyploviricotina</taxon>
        <taxon>Bunyaviricetes</taxon>
        <taxon>Elliovirales</taxon>
        <taxon>Phasmaviridae</taxon>
        <taxon>Orthophasmavirus</taxon>
        <taxon>Orthophasmavirus odonatus</taxon>
    </lineage>
</organism>
<evidence type="ECO:0000313" key="2">
    <source>
        <dbReference type="EMBL" id="APG79266.1"/>
    </source>
</evidence>
<keyword evidence="2" id="KW-0543">Viral nucleoprotein</keyword>
<dbReference type="OrthoDB" id="19236at10239"/>
<protein>
    <submittedName>
        <fullName evidence="2">Putative nucleoprotein</fullName>
    </submittedName>
</protein>
<name>A0A1L3KPF9_9VIRU</name>
<feature type="region of interest" description="Disordered" evidence="1">
    <location>
        <begin position="303"/>
        <end position="335"/>
    </location>
</feature>
<accession>A0A1L3KPF9</accession>
<dbReference type="Proteomes" id="UP000204104">
    <property type="component" value="Genome"/>
</dbReference>
<evidence type="ECO:0000313" key="3">
    <source>
        <dbReference type="Proteomes" id="UP000204104"/>
    </source>
</evidence>
<keyword evidence="3" id="KW-1185">Reference proteome</keyword>
<dbReference type="KEGG" id="vg:30671437"/>
<dbReference type="RefSeq" id="YP_009329888.1">
    <property type="nucleotide sequence ID" value="NC_032152.1"/>
</dbReference>
<evidence type="ECO:0000256" key="1">
    <source>
        <dbReference type="SAM" id="MobiDB-lite"/>
    </source>
</evidence>